<evidence type="ECO:0000313" key="2">
    <source>
        <dbReference type="EMBL" id="SKA43523.1"/>
    </source>
</evidence>
<evidence type="ECO:0000259" key="1">
    <source>
        <dbReference type="PROSITE" id="PS50042"/>
    </source>
</evidence>
<dbReference type="SMART" id="SM00100">
    <property type="entry name" value="cNMP"/>
    <property type="match status" value="1"/>
</dbReference>
<protein>
    <submittedName>
        <fullName evidence="2">cAMP-binding domain of CRP or a regulatory subunit of cAMP-dependent protein kinases</fullName>
    </submittedName>
</protein>
<dbReference type="InterPro" id="IPR000595">
    <property type="entry name" value="cNMP-bd_dom"/>
</dbReference>
<dbReference type="InterPro" id="IPR014710">
    <property type="entry name" value="RmlC-like_jellyroll"/>
</dbReference>
<dbReference type="GO" id="GO:0016301">
    <property type="term" value="F:kinase activity"/>
    <property type="evidence" value="ECO:0007669"/>
    <property type="project" value="UniProtKB-KW"/>
</dbReference>
<dbReference type="STRING" id="634771.SAMN04488128_106207"/>
<reference evidence="3" key="1">
    <citation type="submission" date="2017-02" db="EMBL/GenBank/DDBJ databases">
        <authorList>
            <person name="Varghese N."/>
            <person name="Submissions S."/>
        </authorList>
    </citation>
    <scope>NUCLEOTIDE SEQUENCE [LARGE SCALE GENOMIC DNA]</scope>
    <source>
        <strain evidence="3">DSM 22224</strain>
    </source>
</reference>
<dbReference type="Pfam" id="PF00027">
    <property type="entry name" value="cNMP_binding"/>
    <property type="match status" value="1"/>
</dbReference>
<dbReference type="EMBL" id="FUWZ01000006">
    <property type="protein sequence ID" value="SKA43523.1"/>
    <property type="molecule type" value="Genomic_DNA"/>
</dbReference>
<accession>A0A1T4TSR5</accession>
<dbReference type="PROSITE" id="PS50042">
    <property type="entry name" value="CNMP_BINDING_3"/>
    <property type="match status" value="1"/>
</dbReference>
<dbReference type="InterPro" id="IPR018490">
    <property type="entry name" value="cNMP-bd_dom_sf"/>
</dbReference>
<dbReference type="Proteomes" id="UP000190367">
    <property type="component" value="Unassembled WGS sequence"/>
</dbReference>
<dbReference type="SUPFAM" id="SSF51206">
    <property type="entry name" value="cAMP-binding domain-like"/>
    <property type="match status" value="1"/>
</dbReference>
<dbReference type="Gene3D" id="2.60.120.10">
    <property type="entry name" value="Jelly Rolls"/>
    <property type="match status" value="1"/>
</dbReference>
<proteinExistence type="predicted"/>
<keyword evidence="3" id="KW-1185">Reference proteome</keyword>
<gene>
    <name evidence="2" type="ORF">SAMN04488128_106207</name>
</gene>
<keyword evidence="2" id="KW-0418">Kinase</keyword>
<dbReference type="OrthoDB" id="652333at2"/>
<keyword evidence="2" id="KW-0808">Transferase</keyword>
<organism evidence="2 3">
    <name type="scientific">Chitinophaga eiseniae</name>
    <dbReference type="NCBI Taxonomy" id="634771"/>
    <lineage>
        <taxon>Bacteria</taxon>
        <taxon>Pseudomonadati</taxon>
        <taxon>Bacteroidota</taxon>
        <taxon>Chitinophagia</taxon>
        <taxon>Chitinophagales</taxon>
        <taxon>Chitinophagaceae</taxon>
        <taxon>Chitinophaga</taxon>
    </lineage>
</organism>
<dbReference type="AlphaFoldDB" id="A0A1T4TSR5"/>
<dbReference type="CDD" id="cd00038">
    <property type="entry name" value="CAP_ED"/>
    <property type="match status" value="1"/>
</dbReference>
<name>A0A1T4TSR5_9BACT</name>
<feature type="domain" description="Cyclic nucleotide-binding" evidence="1">
    <location>
        <begin position="27"/>
        <end position="137"/>
    </location>
</feature>
<sequence>MTTHELPPIYQRLMKKYPVVTPEEWLLLDSIAAVKHIRKGESFLRYGKVARYSAFVLSGMFKFSILDDEGNEKIVRFGFADDFLANCESYNKKAPSAVSITAMEDAVILRINIKKLQPLYDLHMNLLHVNLQLFQEMTEQQSEHQYILSLKTPLQRYRFLLERRPAIIQKISLTNIARYLYTSREALSRARLFLLDQSRNFCD</sequence>
<evidence type="ECO:0000313" key="3">
    <source>
        <dbReference type="Proteomes" id="UP000190367"/>
    </source>
</evidence>